<dbReference type="SUPFAM" id="SSF49695">
    <property type="entry name" value="gamma-Crystallin-like"/>
    <property type="match status" value="1"/>
</dbReference>
<dbReference type="GO" id="GO:0005212">
    <property type="term" value="F:structural constituent of eye lens"/>
    <property type="evidence" value="ECO:0007669"/>
    <property type="project" value="UniProtKB-KW"/>
</dbReference>
<name>F6TF75_XENTR</name>
<reference evidence="7" key="1">
    <citation type="journal article" date="2010" name="Science">
        <title>The genome of the Western clawed frog Xenopus tropicalis.</title>
        <authorList>
            <person name="Hellsten U."/>
            <person name="Harland R.M."/>
            <person name="Gilchrist M.J."/>
            <person name="Hendrix D."/>
            <person name="Jurka J."/>
            <person name="Kapitonov V."/>
            <person name="Ovcharenko I."/>
            <person name="Putnam N.H."/>
            <person name="Shu S."/>
            <person name="Taher L."/>
            <person name="Blitz I.L."/>
            <person name="Blumberg B."/>
            <person name="Dichmann D.S."/>
            <person name="Dubchak I."/>
            <person name="Amaya E."/>
            <person name="Detter J.C."/>
            <person name="Fletcher R."/>
            <person name="Gerhard D.S."/>
            <person name="Goodstein D."/>
            <person name="Graves T."/>
            <person name="Grigoriev I.V."/>
            <person name="Grimwood J."/>
            <person name="Kawashima T."/>
            <person name="Lindquist E."/>
            <person name="Lucas S.M."/>
            <person name="Mead P.E."/>
            <person name="Mitros T."/>
            <person name="Ogino H."/>
            <person name="Ohta Y."/>
            <person name="Poliakov A.V."/>
            <person name="Pollet N."/>
            <person name="Robert J."/>
            <person name="Salamov A."/>
            <person name="Sater A.K."/>
            <person name="Schmutz J."/>
            <person name="Terry A."/>
            <person name="Vize P.D."/>
            <person name="Warren W.C."/>
            <person name="Wells D."/>
            <person name="Wills A."/>
            <person name="Wilson R.K."/>
            <person name="Zimmerman L.B."/>
            <person name="Zorn A.M."/>
            <person name="Grainger R."/>
            <person name="Grammer T."/>
            <person name="Khokha M.K."/>
            <person name="Richardson P.M."/>
            <person name="Rokhsar D.S."/>
        </authorList>
    </citation>
    <scope>NUCLEOTIDE SEQUENCE [LARGE SCALE GENOMIC DNA]</scope>
    <source>
        <strain evidence="7">Nigerian</strain>
    </source>
</reference>
<organism evidence="7">
    <name type="scientific">Xenopus tropicalis</name>
    <name type="common">Western clawed frog</name>
    <name type="synonym">Silurana tropicalis</name>
    <dbReference type="NCBI Taxonomy" id="8364"/>
    <lineage>
        <taxon>Eukaryota</taxon>
        <taxon>Metazoa</taxon>
        <taxon>Chordata</taxon>
        <taxon>Craniata</taxon>
        <taxon>Vertebrata</taxon>
        <taxon>Euteleostomi</taxon>
        <taxon>Amphibia</taxon>
        <taxon>Batrachia</taxon>
        <taxon>Anura</taxon>
        <taxon>Pipoidea</taxon>
        <taxon>Pipidae</taxon>
        <taxon>Xenopodinae</taxon>
        <taxon>Xenopus</taxon>
        <taxon>Silurana</taxon>
    </lineage>
</organism>
<feature type="domain" description="Beta/gamma crystallin 'Greek key'" evidence="6">
    <location>
        <begin position="2"/>
        <end position="40"/>
    </location>
</feature>
<accession>F6TF75</accession>
<comment type="subunit">
    <text evidence="3">Monomer.</text>
</comment>
<dbReference type="FunCoup" id="F6TF75">
    <property type="interactions" value="386"/>
</dbReference>
<evidence type="ECO:0000256" key="3">
    <source>
        <dbReference type="ARBA" id="ARBA00011245"/>
    </source>
</evidence>
<dbReference type="PROSITE" id="PS50915">
    <property type="entry name" value="CRYSTALLIN_BETA_GAMMA"/>
    <property type="match status" value="4"/>
</dbReference>
<feature type="domain" description="Beta/gamma crystallin 'Greek key'" evidence="6">
    <location>
        <begin position="89"/>
        <end position="129"/>
    </location>
</feature>
<dbReference type="InterPro" id="IPR001064">
    <property type="entry name" value="Beta/gamma_crystallin"/>
</dbReference>
<evidence type="ECO:0000256" key="2">
    <source>
        <dbReference type="ARBA" id="ARBA00009646"/>
    </source>
</evidence>
<dbReference type="PANTHER" id="PTHR11818">
    <property type="entry name" value="BETA/GAMMA CRYSTALLIN"/>
    <property type="match status" value="1"/>
</dbReference>
<dbReference type="Pfam" id="PF00030">
    <property type="entry name" value="Crystall"/>
    <property type="match status" value="2"/>
</dbReference>
<dbReference type="PRINTS" id="PR01367">
    <property type="entry name" value="BGCRYSTALLIN"/>
</dbReference>
<dbReference type="Ensembl" id="ENSXETT00000017619">
    <property type="protein sequence ID" value="ENSXETP00000017619"/>
    <property type="gene ID" value="ENSXETG00000040211"/>
</dbReference>
<dbReference type="HOGENOM" id="CLU_081883_1_1_1"/>
<evidence type="ECO:0000256" key="1">
    <source>
        <dbReference type="ARBA" id="ARBA00003689"/>
    </source>
</evidence>
<dbReference type="PANTHER" id="PTHR11818:SF6">
    <property type="entry name" value="GAMMA-CRYSTALLIN S"/>
    <property type="match status" value="1"/>
</dbReference>
<comment type="function">
    <text evidence="1">Crystallins are the dominant structural components of the vertebrate eye lens.</text>
</comment>
<dbReference type="eggNOG" id="ENOG502RXJY">
    <property type="taxonomic scope" value="Eukaryota"/>
</dbReference>
<dbReference type="GeneTree" id="ENSGT00940000163494"/>
<protein>
    <recommendedName>
        <fullName evidence="6">Beta/gamma crystallin 'Greek key' domain-containing protein</fullName>
    </recommendedName>
</protein>
<sequence>MGKIIFYEDRNFQGRSYECSSDCSDLLSFFSRCNSIRVENGNWMLYERPNYSSYQYYLRRGEYPDFQQWMGFNDSIRSCRIIPQHHGSFRLRIYEREDFRGQMMEFTEDCPNVSERFNYQEIHSCNVLEGHWIFYEQPNYRGRQYYLRPGEYRRYAEWGAATPRVSSFRRVR</sequence>
<evidence type="ECO:0000259" key="6">
    <source>
        <dbReference type="PROSITE" id="PS50915"/>
    </source>
</evidence>
<keyword evidence="4" id="KW-0273">Eye lens protein</keyword>
<dbReference type="InParanoid" id="F6TF75"/>
<comment type="similarity">
    <text evidence="2">Belongs to the beta/gamma-crystallin family.</text>
</comment>
<feature type="domain" description="Beta/gamma crystallin 'Greek key'" evidence="6">
    <location>
        <begin position="130"/>
        <end position="172"/>
    </location>
</feature>
<dbReference type="SMART" id="SM00247">
    <property type="entry name" value="XTALbg"/>
    <property type="match status" value="2"/>
</dbReference>
<dbReference type="Gene3D" id="2.60.20.10">
    <property type="entry name" value="Crystallins"/>
    <property type="match status" value="2"/>
</dbReference>
<dbReference type="FunFam" id="2.60.20.10:FF:000003">
    <property type="entry name" value="Crystallin gamma S"/>
    <property type="match status" value="1"/>
</dbReference>
<dbReference type="STRING" id="8364.ENSXETP00000017619"/>
<evidence type="ECO:0000256" key="4">
    <source>
        <dbReference type="ARBA" id="ARBA00022613"/>
    </source>
</evidence>
<proteinExistence type="inferred from homology"/>
<feature type="domain" description="Beta/gamma crystallin 'Greek key'" evidence="6">
    <location>
        <begin position="41"/>
        <end position="83"/>
    </location>
</feature>
<keyword evidence="5" id="KW-0677">Repeat</keyword>
<reference evidence="7" key="2">
    <citation type="submission" date="2011-06" db="UniProtKB">
        <authorList>
            <consortium name="Ensembl"/>
        </authorList>
    </citation>
    <scope>IDENTIFICATION</scope>
</reference>
<dbReference type="FunFam" id="2.60.20.10:FF:000001">
    <property type="entry name" value="Crystallin gamma S"/>
    <property type="match status" value="1"/>
</dbReference>
<dbReference type="InterPro" id="IPR011024">
    <property type="entry name" value="G_crystallin-like"/>
</dbReference>
<dbReference type="AlphaFoldDB" id="F6TF75"/>
<evidence type="ECO:0000313" key="7">
    <source>
        <dbReference type="Ensembl" id="ENSXETP00000017619"/>
    </source>
</evidence>
<evidence type="ECO:0000256" key="5">
    <source>
        <dbReference type="ARBA" id="ARBA00022737"/>
    </source>
</evidence>
<dbReference type="InterPro" id="IPR050252">
    <property type="entry name" value="Beta/Gamma-Crystallin"/>
</dbReference>